<dbReference type="InterPro" id="IPR000014">
    <property type="entry name" value="PAS"/>
</dbReference>
<dbReference type="Gene3D" id="3.30.450.40">
    <property type="match status" value="1"/>
</dbReference>
<evidence type="ECO:0000256" key="4">
    <source>
        <dbReference type="ARBA" id="ARBA00022679"/>
    </source>
</evidence>
<dbReference type="AlphaFoldDB" id="A0A011QG33"/>
<dbReference type="InterPro" id="IPR052162">
    <property type="entry name" value="Sensor_kinase/Photoreceptor"/>
</dbReference>
<feature type="coiled-coil region" evidence="6">
    <location>
        <begin position="200"/>
        <end position="237"/>
    </location>
</feature>
<dbReference type="STRING" id="1454003.AW10_03532"/>
<evidence type="ECO:0000256" key="5">
    <source>
        <dbReference type="ARBA" id="ARBA00022777"/>
    </source>
</evidence>
<dbReference type="InterPro" id="IPR035965">
    <property type="entry name" value="PAS-like_dom_sf"/>
</dbReference>
<dbReference type="InterPro" id="IPR003018">
    <property type="entry name" value="GAF"/>
</dbReference>
<evidence type="ECO:0000259" key="7">
    <source>
        <dbReference type="PROSITE" id="PS50109"/>
    </source>
</evidence>
<keyword evidence="5" id="KW-0418">Kinase</keyword>
<dbReference type="PROSITE" id="PS50109">
    <property type="entry name" value="HIS_KIN"/>
    <property type="match status" value="1"/>
</dbReference>
<feature type="coiled-coil region" evidence="6">
    <location>
        <begin position="470"/>
        <end position="501"/>
    </location>
</feature>
<name>A0A011QG33_9PROT</name>
<evidence type="ECO:0000259" key="8">
    <source>
        <dbReference type="PROSITE" id="PS50112"/>
    </source>
</evidence>
<dbReference type="Pfam" id="PF02518">
    <property type="entry name" value="HATPase_c"/>
    <property type="match status" value="1"/>
</dbReference>
<dbReference type="Pfam" id="PF00512">
    <property type="entry name" value="HisKA"/>
    <property type="match status" value="1"/>
</dbReference>
<dbReference type="InterPro" id="IPR000700">
    <property type="entry name" value="PAS-assoc_C"/>
</dbReference>
<accession>A0A011QG33</accession>
<feature type="domain" description="PAS" evidence="8">
    <location>
        <begin position="355"/>
        <end position="433"/>
    </location>
</feature>
<dbReference type="InterPro" id="IPR004358">
    <property type="entry name" value="Sig_transdc_His_kin-like_C"/>
</dbReference>
<dbReference type="Pfam" id="PF01590">
    <property type="entry name" value="GAF"/>
    <property type="match status" value="1"/>
</dbReference>
<dbReference type="SUPFAM" id="SSF47384">
    <property type="entry name" value="Homodimeric domain of signal transducing histidine kinase"/>
    <property type="match status" value="1"/>
</dbReference>
<dbReference type="SUPFAM" id="SSF55781">
    <property type="entry name" value="GAF domain-like"/>
    <property type="match status" value="1"/>
</dbReference>
<feature type="domain" description="Histidine kinase" evidence="7">
    <location>
        <begin position="508"/>
        <end position="723"/>
    </location>
</feature>
<evidence type="ECO:0000256" key="2">
    <source>
        <dbReference type="ARBA" id="ARBA00012438"/>
    </source>
</evidence>
<dbReference type="PRINTS" id="PR00344">
    <property type="entry name" value="BCTRLSENSOR"/>
</dbReference>
<dbReference type="GO" id="GO:0000155">
    <property type="term" value="F:phosphorelay sensor kinase activity"/>
    <property type="evidence" value="ECO:0007669"/>
    <property type="project" value="InterPro"/>
</dbReference>
<dbReference type="SMART" id="SM00065">
    <property type="entry name" value="GAF"/>
    <property type="match status" value="1"/>
</dbReference>
<comment type="catalytic activity">
    <reaction evidence="1">
        <text>ATP + protein L-histidine = ADP + protein N-phospho-L-histidine.</text>
        <dbReference type="EC" id="2.7.13.3"/>
    </reaction>
</comment>
<dbReference type="Gene3D" id="1.10.287.130">
    <property type="match status" value="1"/>
</dbReference>
<dbReference type="Pfam" id="PF08448">
    <property type="entry name" value="PAS_4"/>
    <property type="match status" value="1"/>
</dbReference>
<keyword evidence="6" id="KW-0175">Coiled coil</keyword>
<dbReference type="InterPro" id="IPR003594">
    <property type="entry name" value="HATPase_dom"/>
</dbReference>
<dbReference type="InterPro" id="IPR003661">
    <property type="entry name" value="HisK_dim/P_dom"/>
</dbReference>
<dbReference type="InterPro" id="IPR001610">
    <property type="entry name" value="PAC"/>
</dbReference>
<dbReference type="SMART" id="SM00086">
    <property type="entry name" value="PAC"/>
    <property type="match status" value="2"/>
</dbReference>
<dbReference type="Proteomes" id="UP000021816">
    <property type="component" value="Unassembled WGS sequence"/>
</dbReference>
<evidence type="ECO:0000256" key="1">
    <source>
        <dbReference type="ARBA" id="ARBA00000085"/>
    </source>
</evidence>
<sequence length="729" mass="80258">MKPASPPADELARLVALRACKLLDTPPEAPFDDLAELAARVCAAPIALISLVDEERLWSKARFGVDVVEIDRSITFCAHAIGQRELFLVADAASDERFADNPLVTGAPFIRFYAGAPLLTSEGHALGTLCVIDREPRVLGPDQQRALRVLARQVMMQVELRVERIALLNQLQQNDVEGERRFPTGTAELLRRDADSRQQLVEAERSRRALLSVLEDQQQAEAALRKSEGRLREAQRLAHIGSWVLDLKSSRLDCSAEACRIFEIDPWLIDTAHAAFLSVIHPQDRAAVEAARSESIGLQQPYASAHRLRFPDGRIKHVEERGETLAAADGMSLHLLGTVQDVTERVEKAAELKRIHGMLEALVEGSSDAIFIKDEQGRYVVGNHALAELVGKTQDEMLGADDFTLFPLAVAERFRADDQRIMARGTVESYEEKVVASSGESLPFLTTKGPLVIQGEVRGVFGIARDVSLLKAVQADLARARDELEARVEERTRQLAELNRELESFAYAVAHDLKAPLRGMAGYCHMLAEDYDAQLDEGGRRYLGNIAHGVAQMAELIDGLLSYSRMERRSLQCAVVKLRPLVDAVLAELQGVIDRQGAIVEVECDDLVVRADADGLAVVLRNLVDNALKFSCAAQPPLIGIRGERSGNLVTLAIEDNGIGFDMRFHERIFEIFQRLQRSESYPGTGVGLALVRKAMQRMGGRVWARSTPGQGTVFYIELADGNPPAGEA</sequence>
<dbReference type="Gene3D" id="3.30.450.20">
    <property type="entry name" value="PAS domain"/>
    <property type="match status" value="2"/>
</dbReference>
<dbReference type="SMART" id="SM00388">
    <property type="entry name" value="HisKA"/>
    <property type="match status" value="1"/>
</dbReference>
<dbReference type="SMART" id="SM00091">
    <property type="entry name" value="PAS"/>
    <property type="match status" value="2"/>
</dbReference>
<dbReference type="NCBIfam" id="TIGR00229">
    <property type="entry name" value="sensory_box"/>
    <property type="match status" value="2"/>
</dbReference>
<dbReference type="CDD" id="cd00082">
    <property type="entry name" value="HisKA"/>
    <property type="match status" value="1"/>
</dbReference>
<reference evidence="10 11" key="1">
    <citation type="submission" date="2014-02" db="EMBL/GenBank/DDBJ databases">
        <title>Expanding our view of genomic diversity in Candidatus Accumulibacter clades.</title>
        <authorList>
            <person name="Skennerton C.T."/>
            <person name="Barr J.J."/>
            <person name="Slater F.R."/>
            <person name="Bond P.L."/>
            <person name="Tyson G.W."/>
        </authorList>
    </citation>
    <scope>NUCLEOTIDE SEQUENCE [LARGE SCALE GENOMIC DNA]</scope>
    <source>
        <strain evidence="11">BA-92</strain>
    </source>
</reference>
<evidence type="ECO:0000313" key="10">
    <source>
        <dbReference type="EMBL" id="EXI77789.1"/>
    </source>
</evidence>
<proteinExistence type="predicted"/>
<gene>
    <name evidence="10" type="primary">cph1_3</name>
    <name evidence="10" type="ORF">AW10_03532</name>
</gene>
<dbReference type="EMBL" id="JEMX01000089">
    <property type="protein sequence ID" value="EXI77789.1"/>
    <property type="molecule type" value="Genomic_DNA"/>
</dbReference>
<dbReference type="InterPro" id="IPR029016">
    <property type="entry name" value="GAF-like_dom_sf"/>
</dbReference>
<dbReference type="InterPro" id="IPR013656">
    <property type="entry name" value="PAS_4"/>
</dbReference>
<dbReference type="PROSITE" id="PS50112">
    <property type="entry name" value="PAS"/>
    <property type="match status" value="1"/>
</dbReference>
<comment type="caution">
    <text evidence="10">The sequence shown here is derived from an EMBL/GenBank/DDBJ whole genome shotgun (WGS) entry which is preliminary data.</text>
</comment>
<keyword evidence="4 10" id="KW-0808">Transferase</keyword>
<dbReference type="PANTHER" id="PTHR43304">
    <property type="entry name" value="PHYTOCHROME-LIKE PROTEIN CPH1"/>
    <property type="match status" value="1"/>
</dbReference>
<evidence type="ECO:0000256" key="6">
    <source>
        <dbReference type="SAM" id="Coils"/>
    </source>
</evidence>
<evidence type="ECO:0000313" key="11">
    <source>
        <dbReference type="Proteomes" id="UP000021816"/>
    </source>
</evidence>
<feature type="domain" description="PAC" evidence="9">
    <location>
        <begin position="302"/>
        <end position="354"/>
    </location>
</feature>
<dbReference type="SUPFAM" id="SSF55874">
    <property type="entry name" value="ATPase domain of HSP90 chaperone/DNA topoisomerase II/histidine kinase"/>
    <property type="match status" value="1"/>
</dbReference>
<dbReference type="InterPro" id="IPR036890">
    <property type="entry name" value="HATPase_C_sf"/>
</dbReference>
<dbReference type="PROSITE" id="PS50113">
    <property type="entry name" value="PAC"/>
    <property type="match status" value="1"/>
</dbReference>
<dbReference type="PATRIC" id="fig|1454003.3.peg.3589"/>
<organism evidence="10 11">
    <name type="scientific">Candidatus Accumulibacter appositus</name>
    <dbReference type="NCBI Taxonomy" id="1454003"/>
    <lineage>
        <taxon>Bacteria</taxon>
        <taxon>Pseudomonadati</taxon>
        <taxon>Pseudomonadota</taxon>
        <taxon>Betaproteobacteria</taxon>
        <taxon>Candidatus Accumulibacter</taxon>
    </lineage>
</organism>
<evidence type="ECO:0000259" key="9">
    <source>
        <dbReference type="PROSITE" id="PS50113"/>
    </source>
</evidence>
<dbReference type="InterPro" id="IPR005467">
    <property type="entry name" value="His_kinase_dom"/>
</dbReference>
<dbReference type="SMART" id="SM00387">
    <property type="entry name" value="HATPase_c"/>
    <property type="match status" value="1"/>
</dbReference>
<dbReference type="InterPro" id="IPR036097">
    <property type="entry name" value="HisK_dim/P_sf"/>
</dbReference>
<dbReference type="InterPro" id="IPR013655">
    <property type="entry name" value="PAS_fold_3"/>
</dbReference>
<protein>
    <recommendedName>
        <fullName evidence="2">histidine kinase</fullName>
        <ecNumber evidence="2">2.7.13.3</ecNumber>
    </recommendedName>
</protein>
<dbReference type="Gene3D" id="3.30.565.10">
    <property type="entry name" value="Histidine kinase-like ATPase, C-terminal domain"/>
    <property type="match status" value="1"/>
</dbReference>
<dbReference type="CDD" id="cd00130">
    <property type="entry name" value="PAS"/>
    <property type="match status" value="2"/>
</dbReference>
<dbReference type="PANTHER" id="PTHR43304:SF1">
    <property type="entry name" value="PAC DOMAIN-CONTAINING PROTEIN"/>
    <property type="match status" value="1"/>
</dbReference>
<dbReference type="EC" id="2.7.13.3" evidence="2"/>
<keyword evidence="3" id="KW-0597">Phosphoprotein</keyword>
<dbReference type="Gene3D" id="2.10.70.100">
    <property type="match status" value="1"/>
</dbReference>
<dbReference type="Pfam" id="PF08447">
    <property type="entry name" value="PAS_3"/>
    <property type="match status" value="1"/>
</dbReference>
<dbReference type="SUPFAM" id="SSF55785">
    <property type="entry name" value="PYP-like sensor domain (PAS domain)"/>
    <property type="match status" value="2"/>
</dbReference>
<evidence type="ECO:0000256" key="3">
    <source>
        <dbReference type="ARBA" id="ARBA00022553"/>
    </source>
</evidence>